<keyword evidence="1" id="KW-0812">Transmembrane</keyword>
<feature type="transmembrane region" description="Helical" evidence="1">
    <location>
        <begin position="6"/>
        <end position="22"/>
    </location>
</feature>
<dbReference type="AlphaFoldDB" id="A0A6C0KG89"/>
<sequence>MLGWGLYVATVVSLLVGLVLVVRDAMLPQNHFLSLDVEKFGGFTPVGIAEGSAVQTSCLLRATTCDTALDCKSECGSDGFVCEEVKSDSVVLKNGTAIPPGGKYCVPTTKLTDNVGDINQFTTRVIWTETGCPDGRGCWRKECKFPQLYDNVDKRCSTRRACDSVRGGSDPRNRLRQNKCLGAQLVQAADNGNCFIATSSKPLKSDCGKYFAHNKSKGAAEFCHLNNDVCQLSGTAADCVGAEWNPLGFDVETLQSNPMDVDQRTLVPTFHCDCDGNLPVGGHNDPAALPFVRLKSDPYHCHIDPCFAANATPDIKGQQTVLDLNTMQCDCSAEGLDVIVYGQKHEHVGQCVVLTGSLCGIDGTWATKGKGCGCGTLNHDNAICNSSKVTHNHNPDGSFGIYGPRSLSQTNPITAGFCDYALDPLSKGINKILCRGSSCDPNNVCRCSNPDNPFGTACVDLCDKNLDICGGVGKCLNSHGDGKWQCDCRPTDQDKIEDVNGNDEYHTKGLQAGPPAPKTYNYRCASKPVAREIYDIFGVEPDPNQGINTACDCSRRLLIENTAVDQPVLAYVYTYHSQCEAEHTDEDGGKYCVDNVAPLVKLPNPCYDGSNLAETIKKDKRVTDKKCSTLYKVRQYTQVPQVVYWKAGIKTGSNDGTLTATQIAKKFGPLYCDSGHAEADEPEINPACTVCTARTAIKCAAKP</sequence>
<organism evidence="2">
    <name type="scientific">viral metagenome</name>
    <dbReference type="NCBI Taxonomy" id="1070528"/>
    <lineage>
        <taxon>unclassified sequences</taxon>
        <taxon>metagenomes</taxon>
        <taxon>organismal metagenomes</taxon>
    </lineage>
</organism>
<proteinExistence type="predicted"/>
<dbReference type="EMBL" id="MN740855">
    <property type="protein sequence ID" value="QHU15348.1"/>
    <property type="molecule type" value="Genomic_DNA"/>
</dbReference>
<protein>
    <submittedName>
        <fullName evidence="2">Uncharacterized protein</fullName>
    </submittedName>
</protein>
<evidence type="ECO:0000256" key="1">
    <source>
        <dbReference type="SAM" id="Phobius"/>
    </source>
</evidence>
<name>A0A6C0KG89_9ZZZZ</name>
<reference evidence="2" key="1">
    <citation type="journal article" date="2020" name="Nature">
        <title>Giant virus diversity and host interactions through global metagenomics.</title>
        <authorList>
            <person name="Schulz F."/>
            <person name="Roux S."/>
            <person name="Paez-Espino D."/>
            <person name="Jungbluth S."/>
            <person name="Walsh D.A."/>
            <person name="Denef V.J."/>
            <person name="McMahon K.D."/>
            <person name="Konstantinidis K.T."/>
            <person name="Eloe-Fadrosh E.A."/>
            <person name="Kyrpides N.C."/>
            <person name="Woyke T."/>
        </authorList>
    </citation>
    <scope>NUCLEOTIDE SEQUENCE</scope>
    <source>
        <strain evidence="2">GVMAG-S-1103017-68</strain>
    </source>
</reference>
<keyword evidence="1" id="KW-1133">Transmembrane helix</keyword>
<evidence type="ECO:0000313" key="2">
    <source>
        <dbReference type="EMBL" id="QHU15348.1"/>
    </source>
</evidence>
<accession>A0A6C0KG89</accession>
<keyword evidence="1" id="KW-0472">Membrane</keyword>